<keyword evidence="2 7" id="KW-0813">Transport</keyword>
<feature type="transmembrane region" description="Helical" evidence="7">
    <location>
        <begin position="12"/>
        <end position="33"/>
    </location>
</feature>
<feature type="transmembrane region" description="Helical" evidence="7">
    <location>
        <begin position="109"/>
        <end position="131"/>
    </location>
</feature>
<keyword evidence="3" id="KW-1003">Cell membrane</keyword>
<comment type="similarity">
    <text evidence="7">Belongs to the binding-protein-dependent transport system permease family.</text>
</comment>
<keyword evidence="6 7" id="KW-0472">Membrane</keyword>
<feature type="transmembrane region" description="Helical" evidence="7">
    <location>
        <begin position="184"/>
        <end position="206"/>
    </location>
</feature>
<dbReference type="InterPro" id="IPR000515">
    <property type="entry name" value="MetI-like"/>
</dbReference>
<proteinExistence type="inferred from homology"/>
<keyword evidence="4 7" id="KW-0812">Transmembrane</keyword>
<feature type="transmembrane region" description="Helical" evidence="7">
    <location>
        <begin position="143"/>
        <end position="163"/>
    </location>
</feature>
<protein>
    <submittedName>
        <fullName evidence="9">Carbohydrate ABC transporter permease</fullName>
    </submittedName>
</protein>
<dbReference type="Proteomes" id="UP000593601">
    <property type="component" value="Chromosome"/>
</dbReference>
<dbReference type="InterPro" id="IPR035906">
    <property type="entry name" value="MetI-like_sf"/>
</dbReference>
<keyword evidence="10" id="KW-1185">Reference proteome</keyword>
<dbReference type="PANTHER" id="PTHR32243">
    <property type="entry name" value="MALTOSE TRANSPORT SYSTEM PERMEASE-RELATED"/>
    <property type="match status" value="1"/>
</dbReference>
<reference evidence="9 10" key="1">
    <citation type="submission" date="2020-10" db="EMBL/GenBank/DDBJ databases">
        <title>Blautia liquoris sp.nov., isolated from the mud in a fermentation cellar used for the production of Chinese strong-flavoured liquor.</title>
        <authorList>
            <person name="Lu L."/>
        </authorList>
    </citation>
    <scope>NUCLEOTIDE SEQUENCE [LARGE SCALE GENOMIC DNA]</scope>
    <source>
        <strain evidence="9 10">LZLJ-3</strain>
    </source>
</reference>
<dbReference type="CDD" id="cd06261">
    <property type="entry name" value="TM_PBP2"/>
    <property type="match status" value="1"/>
</dbReference>
<sequence>MKRESLLKRFFTLYLPLAVILVFILFPFYWTFITSIKPDSELYGAITYWPKHVQWESYKKLFTTTVDFLGAMKNSFVVAILTTMVSLTASTLASYAFSRYRFPGRKAMMALFLSNNMFPTVLLLIPLYTIMRNMGLLYKPASLVLAYTTFTLPFSVWLLNGFFNDLPLSLEEAALIDGCNRRKAFFKIILPILSPCLVATGVYIFMTSWNEYTFAVMFTNKASRTIPVALKSLIGQLGVDWGMLTAGGIITIIPVCIMFFFAQKRLVEGLTAGAVKG</sequence>
<dbReference type="RefSeq" id="WP_193734875.1">
    <property type="nucleotide sequence ID" value="NZ_CP063304.1"/>
</dbReference>
<accession>A0A7M2RDX9</accession>
<evidence type="ECO:0000259" key="8">
    <source>
        <dbReference type="PROSITE" id="PS50928"/>
    </source>
</evidence>
<organism evidence="9 10">
    <name type="scientific">Blautia liquoris</name>
    <dbReference type="NCBI Taxonomy" id="2779518"/>
    <lineage>
        <taxon>Bacteria</taxon>
        <taxon>Bacillati</taxon>
        <taxon>Bacillota</taxon>
        <taxon>Clostridia</taxon>
        <taxon>Lachnospirales</taxon>
        <taxon>Lachnospiraceae</taxon>
        <taxon>Blautia</taxon>
    </lineage>
</organism>
<evidence type="ECO:0000256" key="6">
    <source>
        <dbReference type="ARBA" id="ARBA00023136"/>
    </source>
</evidence>
<gene>
    <name evidence="9" type="ORF">INP51_10880</name>
</gene>
<dbReference type="GO" id="GO:0005886">
    <property type="term" value="C:plasma membrane"/>
    <property type="evidence" value="ECO:0007669"/>
    <property type="project" value="UniProtKB-SubCell"/>
</dbReference>
<dbReference type="InterPro" id="IPR050901">
    <property type="entry name" value="BP-dep_ABC_trans_perm"/>
</dbReference>
<feature type="transmembrane region" description="Helical" evidence="7">
    <location>
        <begin position="241"/>
        <end position="262"/>
    </location>
</feature>
<evidence type="ECO:0000256" key="5">
    <source>
        <dbReference type="ARBA" id="ARBA00022989"/>
    </source>
</evidence>
<dbReference type="PANTHER" id="PTHR32243:SF18">
    <property type="entry name" value="INNER MEMBRANE ABC TRANSPORTER PERMEASE PROTEIN YCJP"/>
    <property type="match status" value="1"/>
</dbReference>
<dbReference type="PROSITE" id="PS50928">
    <property type="entry name" value="ABC_TM1"/>
    <property type="match status" value="1"/>
</dbReference>
<dbReference type="SUPFAM" id="SSF161098">
    <property type="entry name" value="MetI-like"/>
    <property type="match status" value="1"/>
</dbReference>
<name>A0A7M2RDX9_9FIRM</name>
<comment type="subcellular location">
    <subcellularLocation>
        <location evidence="1 7">Cell membrane</location>
        <topology evidence="1 7">Multi-pass membrane protein</topology>
    </subcellularLocation>
</comment>
<keyword evidence="5 7" id="KW-1133">Transmembrane helix</keyword>
<dbReference type="Pfam" id="PF00528">
    <property type="entry name" value="BPD_transp_1"/>
    <property type="match status" value="1"/>
</dbReference>
<evidence type="ECO:0000313" key="10">
    <source>
        <dbReference type="Proteomes" id="UP000593601"/>
    </source>
</evidence>
<evidence type="ECO:0000256" key="1">
    <source>
        <dbReference type="ARBA" id="ARBA00004651"/>
    </source>
</evidence>
<evidence type="ECO:0000256" key="3">
    <source>
        <dbReference type="ARBA" id="ARBA00022475"/>
    </source>
</evidence>
<evidence type="ECO:0000256" key="4">
    <source>
        <dbReference type="ARBA" id="ARBA00022692"/>
    </source>
</evidence>
<feature type="transmembrane region" description="Helical" evidence="7">
    <location>
        <begin position="76"/>
        <end position="97"/>
    </location>
</feature>
<dbReference type="Gene3D" id="1.10.3720.10">
    <property type="entry name" value="MetI-like"/>
    <property type="match status" value="1"/>
</dbReference>
<evidence type="ECO:0000313" key="9">
    <source>
        <dbReference type="EMBL" id="QOV18513.1"/>
    </source>
</evidence>
<dbReference type="AlphaFoldDB" id="A0A7M2RDX9"/>
<dbReference type="KEGG" id="bliq:INP51_10880"/>
<evidence type="ECO:0000256" key="7">
    <source>
        <dbReference type="RuleBase" id="RU363032"/>
    </source>
</evidence>
<dbReference type="GO" id="GO:0055085">
    <property type="term" value="P:transmembrane transport"/>
    <property type="evidence" value="ECO:0007669"/>
    <property type="project" value="InterPro"/>
</dbReference>
<dbReference type="EMBL" id="CP063304">
    <property type="protein sequence ID" value="QOV18513.1"/>
    <property type="molecule type" value="Genomic_DNA"/>
</dbReference>
<evidence type="ECO:0000256" key="2">
    <source>
        <dbReference type="ARBA" id="ARBA00022448"/>
    </source>
</evidence>
<feature type="domain" description="ABC transmembrane type-1" evidence="8">
    <location>
        <begin position="72"/>
        <end position="262"/>
    </location>
</feature>